<proteinExistence type="predicted"/>
<keyword evidence="2" id="KW-1185">Reference proteome</keyword>
<sequence>MWSGKPVGTDIFETLREKANLPQWDNFKKKEYAIFSRSGFTKAVIEEAKSDRSLILVSGDKRIV</sequence>
<evidence type="ECO:0000313" key="2">
    <source>
        <dbReference type="Proteomes" id="UP000250796"/>
    </source>
</evidence>
<organism evidence="1 2">
    <name type="scientific">Mesotoga infera</name>
    <dbReference type="NCBI Taxonomy" id="1236046"/>
    <lineage>
        <taxon>Bacteria</taxon>
        <taxon>Thermotogati</taxon>
        <taxon>Thermotogota</taxon>
        <taxon>Thermotogae</taxon>
        <taxon>Kosmotogales</taxon>
        <taxon>Kosmotogaceae</taxon>
        <taxon>Mesotoga</taxon>
    </lineage>
</organism>
<dbReference type="EMBL" id="LS974202">
    <property type="protein sequence ID" value="SSC12539.1"/>
    <property type="molecule type" value="Genomic_DNA"/>
</dbReference>
<dbReference type="AlphaFoldDB" id="A0A7Z7PNS1"/>
<evidence type="ECO:0000313" key="1">
    <source>
        <dbReference type="EMBL" id="SSC12539.1"/>
    </source>
</evidence>
<reference evidence="1 2" key="1">
    <citation type="submission" date="2017-01" db="EMBL/GenBank/DDBJ databases">
        <authorList>
            <person name="Erauso G."/>
        </authorList>
    </citation>
    <scope>NUCLEOTIDE SEQUENCE [LARGE SCALE GENOMIC DNA]</scope>
    <source>
        <strain evidence="1">MESINF1</strain>
    </source>
</reference>
<name>A0A7Z7PNS1_9BACT</name>
<dbReference type="KEGG" id="minf:MESINF_1095"/>
<gene>
    <name evidence="1" type="ORF">MESINF_1095</name>
</gene>
<accession>A0A7Z7PNS1</accession>
<dbReference type="Proteomes" id="UP000250796">
    <property type="component" value="Chromosome MESINF"/>
</dbReference>
<protein>
    <submittedName>
        <fullName evidence="1">Uncharacterized protein</fullName>
    </submittedName>
</protein>